<gene>
    <name evidence="2" type="ORF">GCM10023144_43180</name>
</gene>
<evidence type="ECO:0000259" key="1">
    <source>
        <dbReference type="Pfam" id="PF01425"/>
    </source>
</evidence>
<organism evidence="2 3">
    <name type="scientific">Pigmentiphaga soli</name>
    <dbReference type="NCBI Taxonomy" id="1007095"/>
    <lineage>
        <taxon>Bacteria</taxon>
        <taxon>Pseudomonadati</taxon>
        <taxon>Pseudomonadota</taxon>
        <taxon>Betaproteobacteria</taxon>
        <taxon>Burkholderiales</taxon>
        <taxon>Alcaligenaceae</taxon>
        <taxon>Pigmentiphaga</taxon>
    </lineage>
</organism>
<sequence length="459" mass="48076">MSAGLDAGSWRLPVVELGRMLTQGATDPVELAEYFIARIQTCPDRAVLISTCFERARGEAAQSAARHRAGKPLGPLDGIPVIWKDNIDVAGSVTTAGSALFRDAAPAREDAAVVRRLAAAGMVTLGKANLSEFAYTALGMNPHFGTPRNPLATGEARVPGGSSSGSAVAVAAGLAPVAIGTDTGGSTRVPAAFNGLVGFKPAESRYDRTGVFPLSTTLDTVGVLARGAADCLLVDRALTGEDEPDEGRPLPLSEVSIVVPHEYASVPVEPEVTRNFLDAVDRLEKLGARVKQRSVPELEMMQRLVDEHGAFAAAEAYAVHAKLLESRSAERMDPFVRARMLAGRPMAGLHFTALREGRLRLRRSLRAAAGDALIAVPTVPHVAPLLEPLANDPALFAQTNLRTISNTHLGNLLNLCGLAIPSGTGQAGMPTSILFQGMAGTESALLRAGVSLQAALERG</sequence>
<proteinExistence type="predicted"/>
<keyword evidence="3" id="KW-1185">Reference proteome</keyword>
<dbReference type="SUPFAM" id="SSF75304">
    <property type="entry name" value="Amidase signature (AS) enzymes"/>
    <property type="match status" value="1"/>
</dbReference>
<name>A0ABP8HNM5_9BURK</name>
<dbReference type="Proteomes" id="UP001501671">
    <property type="component" value="Unassembled WGS sequence"/>
</dbReference>
<evidence type="ECO:0000313" key="3">
    <source>
        <dbReference type="Proteomes" id="UP001501671"/>
    </source>
</evidence>
<dbReference type="PANTHER" id="PTHR11895:SF176">
    <property type="entry name" value="AMIDASE AMID-RELATED"/>
    <property type="match status" value="1"/>
</dbReference>
<dbReference type="Gene3D" id="3.90.1300.10">
    <property type="entry name" value="Amidase signature (AS) domain"/>
    <property type="match status" value="1"/>
</dbReference>
<dbReference type="EMBL" id="BAABFO010000031">
    <property type="protein sequence ID" value="GAA4341909.1"/>
    <property type="molecule type" value="Genomic_DNA"/>
</dbReference>
<dbReference type="InterPro" id="IPR023631">
    <property type="entry name" value="Amidase_dom"/>
</dbReference>
<reference evidence="3" key="1">
    <citation type="journal article" date="2019" name="Int. J. Syst. Evol. Microbiol.">
        <title>The Global Catalogue of Microorganisms (GCM) 10K type strain sequencing project: providing services to taxonomists for standard genome sequencing and annotation.</title>
        <authorList>
            <consortium name="The Broad Institute Genomics Platform"/>
            <consortium name="The Broad Institute Genome Sequencing Center for Infectious Disease"/>
            <person name="Wu L."/>
            <person name="Ma J."/>
        </authorList>
    </citation>
    <scope>NUCLEOTIDE SEQUENCE [LARGE SCALE GENOMIC DNA]</scope>
    <source>
        <strain evidence="3">JCM 17666</strain>
    </source>
</reference>
<evidence type="ECO:0000313" key="2">
    <source>
        <dbReference type="EMBL" id="GAA4341909.1"/>
    </source>
</evidence>
<dbReference type="InterPro" id="IPR000120">
    <property type="entry name" value="Amidase"/>
</dbReference>
<protein>
    <submittedName>
        <fullName evidence="2">Amidase</fullName>
    </submittedName>
</protein>
<dbReference type="Pfam" id="PF01425">
    <property type="entry name" value="Amidase"/>
    <property type="match status" value="1"/>
</dbReference>
<feature type="domain" description="Amidase" evidence="1">
    <location>
        <begin position="30"/>
        <end position="446"/>
    </location>
</feature>
<comment type="caution">
    <text evidence="2">The sequence shown here is derived from an EMBL/GenBank/DDBJ whole genome shotgun (WGS) entry which is preliminary data.</text>
</comment>
<accession>A0ABP8HNM5</accession>
<dbReference type="RefSeq" id="WP_345251996.1">
    <property type="nucleotide sequence ID" value="NZ_BAABFO010000031.1"/>
</dbReference>
<dbReference type="PANTHER" id="PTHR11895">
    <property type="entry name" value="TRANSAMIDASE"/>
    <property type="match status" value="1"/>
</dbReference>
<dbReference type="InterPro" id="IPR036928">
    <property type="entry name" value="AS_sf"/>
</dbReference>